<sequence length="87" mass="9680">MIGQRRLVPWWNRIALITLYGSVFVVPDDSARGLIRLGFAAVSTAYVLFWPVRDRGEHRPRPWSRGRRPATLAQRAGTGHPAGGSVT</sequence>
<reference evidence="4" key="1">
    <citation type="journal article" date="2019" name="Int. J. Syst. Evol. Microbiol.">
        <title>The Global Catalogue of Microorganisms (GCM) 10K type strain sequencing project: providing services to taxonomists for standard genome sequencing and annotation.</title>
        <authorList>
            <consortium name="The Broad Institute Genomics Platform"/>
            <consortium name="The Broad Institute Genome Sequencing Center for Infectious Disease"/>
            <person name="Wu L."/>
            <person name="Ma J."/>
        </authorList>
    </citation>
    <scope>NUCLEOTIDE SEQUENCE [LARGE SCALE GENOMIC DNA]</scope>
    <source>
        <strain evidence="4">CGMCC 1.12470</strain>
    </source>
</reference>
<feature type="transmembrane region" description="Helical" evidence="2">
    <location>
        <begin position="7"/>
        <end position="27"/>
    </location>
</feature>
<dbReference type="RefSeq" id="WP_381076607.1">
    <property type="nucleotide sequence ID" value="NZ_JBHUDX010000001.1"/>
</dbReference>
<keyword evidence="4" id="KW-1185">Reference proteome</keyword>
<dbReference type="EMBL" id="JBHUDX010000001">
    <property type="protein sequence ID" value="MFD1656663.1"/>
    <property type="molecule type" value="Genomic_DNA"/>
</dbReference>
<gene>
    <name evidence="3" type="ORF">ACFSL4_00020</name>
</gene>
<feature type="transmembrane region" description="Helical" evidence="2">
    <location>
        <begin position="33"/>
        <end position="52"/>
    </location>
</feature>
<evidence type="ECO:0000256" key="2">
    <source>
        <dbReference type="SAM" id="Phobius"/>
    </source>
</evidence>
<evidence type="ECO:0000313" key="3">
    <source>
        <dbReference type="EMBL" id="MFD1656663.1"/>
    </source>
</evidence>
<organism evidence="3 4">
    <name type="scientific">Streptomyces caeni</name>
    <dbReference type="NCBI Taxonomy" id="2307231"/>
    <lineage>
        <taxon>Bacteria</taxon>
        <taxon>Bacillati</taxon>
        <taxon>Actinomycetota</taxon>
        <taxon>Actinomycetes</taxon>
        <taxon>Kitasatosporales</taxon>
        <taxon>Streptomycetaceae</taxon>
        <taxon>Streptomyces</taxon>
    </lineage>
</organism>
<dbReference type="Proteomes" id="UP001597261">
    <property type="component" value="Unassembled WGS sequence"/>
</dbReference>
<name>A0ABW4IJH0_9ACTN</name>
<comment type="caution">
    <text evidence="3">The sequence shown here is derived from an EMBL/GenBank/DDBJ whole genome shotgun (WGS) entry which is preliminary data.</text>
</comment>
<keyword evidence="2" id="KW-0812">Transmembrane</keyword>
<evidence type="ECO:0000313" key="4">
    <source>
        <dbReference type="Proteomes" id="UP001597261"/>
    </source>
</evidence>
<evidence type="ECO:0000256" key="1">
    <source>
        <dbReference type="SAM" id="MobiDB-lite"/>
    </source>
</evidence>
<proteinExistence type="predicted"/>
<protein>
    <submittedName>
        <fullName evidence="3">Uncharacterized protein</fullName>
    </submittedName>
</protein>
<feature type="region of interest" description="Disordered" evidence="1">
    <location>
        <begin position="56"/>
        <end position="87"/>
    </location>
</feature>
<accession>A0ABW4IJH0</accession>
<keyword evidence="2" id="KW-1133">Transmembrane helix</keyword>
<keyword evidence="2" id="KW-0472">Membrane</keyword>